<geneLocation type="plasmid" evidence="1">
    <name>pAWOD_2</name>
</geneLocation>
<proteinExistence type="predicted"/>
<dbReference type="AlphaFoldDB" id="A0A5Q4ZYJ6"/>
<organism evidence="1">
    <name type="scientific">Aliivibrio wodanis</name>
    <dbReference type="NCBI Taxonomy" id="80852"/>
    <lineage>
        <taxon>Bacteria</taxon>
        <taxon>Pseudomonadati</taxon>
        <taxon>Pseudomonadota</taxon>
        <taxon>Gammaproteobacteria</taxon>
        <taxon>Vibrionales</taxon>
        <taxon>Vibrionaceae</taxon>
        <taxon>Aliivibrio</taxon>
    </lineage>
</organism>
<accession>A0A5Q4ZYJ6</accession>
<gene>
    <name evidence="1" type="ORF">AW0309160_04431</name>
</gene>
<dbReference type="EMBL" id="LR721753">
    <property type="protein sequence ID" value="VVV06937.1"/>
    <property type="molecule type" value="Genomic_DNA"/>
</dbReference>
<keyword evidence="1" id="KW-0614">Plasmid</keyword>
<dbReference type="RefSeq" id="WP_192957842.1">
    <property type="nucleotide sequence ID" value="NZ_LR721753.1"/>
</dbReference>
<evidence type="ECO:0000313" key="1">
    <source>
        <dbReference type="EMBL" id="VVV06937.1"/>
    </source>
</evidence>
<protein>
    <submittedName>
        <fullName evidence="1">Uncharacterized protein</fullName>
    </submittedName>
</protein>
<reference evidence="1" key="1">
    <citation type="submission" date="2019-09" db="EMBL/GenBank/DDBJ databases">
        <authorList>
            <person name="Hjerde E."/>
        </authorList>
    </citation>
    <scope>NUCLEOTIDE SEQUENCE [LARGE SCALE GENOMIC DNA]</scope>
    <source>
        <strain evidence="1">06/09/160</strain>
        <plasmid evidence="1">pAWOD_2</plasmid>
    </source>
</reference>
<name>A0A5Q4ZYJ6_9GAMM</name>
<sequence>MNMIDTIIENEEYFEEQFLEKPRKKLWSDIMQYPLESTSYECRAIDAYFE</sequence>